<evidence type="ECO:0000256" key="1">
    <source>
        <dbReference type="SAM" id="MobiDB-lite"/>
    </source>
</evidence>
<evidence type="ECO:0000313" key="2">
    <source>
        <dbReference type="EMBL" id="CAH1641898.1"/>
    </source>
</evidence>
<dbReference type="InterPro" id="IPR009003">
    <property type="entry name" value="Peptidase_S1_PA"/>
</dbReference>
<feature type="compositionally biased region" description="Low complexity" evidence="1">
    <location>
        <begin position="268"/>
        <end position="285"/>
    </location>
</feature>
<evidence type="ECO:0008006" key="4">
    <source>
        <dbReference type="Google" id="ProtNLM"/>
    </source>
</evidence>
<protein>
    <recommendedName>
        <fullName evidence="4">Peptidase S1 domain-containing protein</fullName>
    </recommendedName>
</protein>
<dbReference type="SUPFAM" id="SSF50494">
    <property type="entry name" value="Trypsin-like serine proteases"/>
    <property type="match status" value="1"/>
</dbReference>
<organism evidence="2 3">
    <name type="scientific">Spodoptera littoralis</name>
    <name type="common">Egyptian cotton leafworm</name>
    <dbReference type="NCBI Taxonomy" id="7109"/>
    <lineage>
        <taxon>Eukaryota</taxon>
        <taxon>Metazoa</taxon>
        <taxon>Ecdysozoa</taxon>
        <taxon>Arthropoda</taxon>
        <taxon>Hexapoda</taxon>
        <taxon>Insecta</taxon>
        <taxon>Pterygota</taxon>
        <taxon>Neoptera</taxon>
        <taxon>Endopterygota</taxon>
        <taxon>Lepidoptera</taxon>
        <taxon>Glossata</taxon>
        <taxon>Ditrysia</taxon>
        <taxon>Noctuoidea</taxon>
        <taxon>Noctuidae</taxon>
        <taxon>Amphipyrinae</taxon>
        <taxon>Spodoptera</taxon>
    </lineage>
</organism>
<gene>
    <name evidence="2" type="ORF">SPLIT_LOCUS7254</name>
</gene>
<evidence type="ECO:0000313" key="3">
    <source>
        <dbReference type="Proteomes" id="UP001153321"/>
    </source>
</evidence>
<dbReference type="EMBL" id="LR824555">
    <property type="protein sequence ID" value="CAH1641898.1"/>
    <property type="molecule type" value="Genomic_DNA"/>
</dbReference>
<reference evidence="2" key="1">
    <citation type="submission" date="2022-02" db="EMBL/GenBank/DDBJ databases">
        <authorList>
            <person name="King R."/>
        </authorList>
    </citation>
    <scope>NUCLEOTIDE SEQUENCE</scope>
</reference>
<dbReference type="AlphaFoldDB" id="A0A9P0N548"/>
<dbReference type="InterPro" id="IPR043504">
    <property type="entry name" value="Peptidase_S1_PA_chymotrypsin"/>
</dbReference>
<feature type="compositionally biased region" description="Low complexity" evidence="1">
    <location>
        <begin position="323"/>
        <end position="369"/>
    </location>
</feature>
<name>A0A9P0N548_SPOLI</name>
<sequence length="419" mass="47244">MRPPHVACAVSLQPGGVCVWGAGGPLVARDVWGRWMLLGLGVRGPGCGAPSRYLDMMSYYPWVEKSLDEFNKITISKISKQKYVLRSSHNYQRFGNCDAEEKTHLAFRETIVLRTDNSQYQYLTYNITLLDNIEYTCMTMELVNASAVSEMRIKHFCNRVNFGAPCYFYRGSSMELSVYIMFSDKCLFELFVWGFNKNMTLLDIQEWKWEEGTYYDDFTMQRVEYRGPSYMTDYGYEPLDSSIWVPEYDIWTTTLLDNSTTPTPPPVKVSRPTPTRPTTTVMKTKPTPKRKTKPRPTTRRRTQRPRRPTTRRTTIEPSKSYPSNETTTIASTATGNTSTSYPSNETTTIASTATGNTSTSYPSNETTTVASTTTEETIDSAMSNETTTVASTTTEETIDSAMSNETTTVAITSTTVGQP</sequence>
<feature type="compositionally biased region" description="Basic residues" evidence="1">
    <location>
        <begin position="286"/>
        <end position="310"/>
    </location>
</feature>
<proteinExistence type="predicted"/>
<dbReference type="Proteomes" id="UP001153321">
    <property type="component" value="Chromosome 24"/>
</dbReference>
<accession>A0A9P0N548</accession>
<dbReference type="Gene3D" id="2.40.10.10">
    <property type="entry name" value="Trypsin-like serine proteases"/>
    <property type="match status" value="1"/>
</dbReference>
<feature type="region of interest" description="Disordered" evidence="1">
    <location>
        <begin position="256"/>
        <end position="369"/>
    </location>
</feature>
<keyword evidence="3" id="KW-1185">Reference proteome</keyword>